<dbReference type="Proteomes" id="UP001065549">
    <property type="component" value="Unassembled WGS sequence"/>
</dbReference>
<reference evidence="1" key="1">
    <citation type="submission" date="2022-09" db="EMBL/GenBank/DDBJ databases">
        <title>Culturomic study of gut microbiota in children with autism spectrum disorder.</title>
        <authorList>
            <person name="Efimov B.A."/>
            <person name="Chaplin A.V."/>
            <person name="Sokolova S.R."/>
            <person name="Pikina A.P."/>
            <person name="Korzhanova M."/>
            <person name="Belova V."/>
            <person name="Korostin D."/>
        </authorList>
    </citation>
    <scope>NUCLEOTIDE SEQUENCE</scope>
    <source>
        <strain evidence="1">ASD5510</strain>
    </source>
</reference>
<name>A0A9J6QK36_9FIRM</name>
<organism evidence="1 2">
    <name type="scientific">Hominibacterium faecale</name>
    <dbReference type="NCBI Taxonomy" id="2839743"/>
    <lineage>
        <taxon>Bacteria</taxon>
        <taxon>Bacillati</taxon>
        <taxon>Bacillota</taxon>
        <taxon>Clostridia</taxon>
        <taxon>Peptostreptococcales</taxon>
        <taxon>Anaerovoracaceae</taxon>
        <taxon>Hominibacterium</taxon>
    </lineage>
</organism>
<sequence length="68" mass="8082">MRHNNDFYEEDRFGDDMVAVASHCSRFSRRHDFDMFNMGTYQSCENCRHLSSDNQCVVKAQNQIFPLE</sequence>
<evidence type="ECO:0000313" key="2">
    <source>
        <dbReference type="Proteomes" id="UP001065549"/>
    </source>
</evidence>
<comment type="caution">
    <text evidence="1">The sequence shown here is derived from an EMBL/GenBank/DDBJ whole genome shotgun (WGS) entry which is preliminary data.</text>
</comment>
<protein>
    <submittedName>
        <fullName evidence="1">Uncharacterized protein</fullName>
    </submittedName>
</protein>
<accession>A0A9J6QK36</accession>
<dbReference type="EMBL" id="JAOSHN010000001">
    <property type="protein sequence ID" value="MCU7377489.1"/>
    <property type="molecule type" value="Genomic_DNA"/>
</dbReference>
<proteinExistence type="predicted"/>
<keyword evidence="2" id="KW-1185">Reference proteome</keyword>
<dbReference type="RefSeq" id="WP_148397000.1">
    <property type="nucleotide sequence ID" value="NZ_JAJAGH010000010.1"/>
</dbReference>
<evidence type="ECO:0000313" key="1">
    <source>
        <dbReference type="EMBL" id="MCU7377489.1"/>
    </source>
</evidence>
<dbReference type="AlphaFoldDB" id="A0A9J6QK36"/>
<gene>
    <name evidence="1" type="ORF">OBO34_03865</name>
</gene>